<accession>A0A8S5QD42</accession>
<evidence type="ECO:0000313" key="2">
    <source>
        <dbReference type="EMBL" id="DAE17183.1"/>
    </source>
</evidence>
<feature type="transmembrane region" description="Helical" evidence="1">
    <location>
        <begin position="12"/>
        <end position="34"/>
    </location>
</feature>
<organism evidence="2">
    <name type="scientific">Siphoviridae sp. ctbvd11</name>
    <dbReference type="NCBI Taxonomy" id="2825567"/>
    <lineage>
        <taxon>Viruses</taxon>
        <taxon>Duplodnaviria</taxon>
        <taxon>Heunggongvirae</taxon>
        <taxon>Uroviricota</taxon>
        <taxon>Caudoviricetes</taxon>
    </lineage>
</organism>
<evidence type="ECO:0000256" key="1">
    <source>
        <dbReference type="SAM" id="Phobius"/>
    </source>
</evidence>
<reference evidence="2" key="1">
    <citation type="journal article" date="2021" name="Proc. Natl. Acad. Sci. U.S.A.">
        <title>A Catalog of Tens of Thousands of Viruses from Human Metagenomes Reveals Hidden Associations with Chronic Diseases.</title>
        <authorList>
            <person name="Tisza M.J."/>
            <person name="Buck C.B."/>
        </authorList>
    </citation>
    <scope>NUCLEOTIDE SEQUENCE</scope>
    <source>
        <strain evidence="2">Ctbvd11</strain>
    </source>
</reference>
<keyword evidence="1" id="KW-0812">Transmembrane</keyword>
<keyword evidence="1" id="KW-1133">Transmembrane helix</keyword>
<keyword evidence="1" id="KW-0472">Membrane</keyword>
<dbReference type="EMBL" id="BK015636">
    <property type="protein sequence ID" value="DAE17183.1"/>
    <property type="molecule type" value="Genomic_DNA"/>
</dbReference>
<proteinExistence type="predicted"/>
<sequence>MALEQCSDLQLMLLTIFTIFLIVLMEQVAEYRYFKKNSSMKIKIVSLYFPSFFNGDRLSAFADKIKFFIMYKKHWWQRYRYMKDLFGHPMKFDSQEEAEEYLEREGIDYQGKA</sequence>
<name>A0A8S5QD42_9CAUD</name>
<protein>
    <submittedName>
        <fullName evidence="2">Putative oxidoreductase</fullName>
    </submittedName>
</protein>